<feature type="transmembrane region" description="Helical" evidence="1">
    <location>
        <begin position="114"/>
        <end position="132"/>
    </location>
</feature>
<feature type="transmembrane region" description="Helical" evidence="1">
    <location>
        <begin position="54"/>
        <end position="75"/>
    </location>
</feature>
<feature type="non-terminal residue" evidence="2">
    <location>
        <position position="189"/>
    </location>
</feature>
<dbReference type="Proteomes" id="UP000033423">
    <property type="component" value="Unassembled WGS sequence"/>
</dbReference>
<feature type="transmembrane region" description="Helical" evidence="1">
    <location>
        <begin position="25"/>
        <end position="42"/>
    </location>
</feature>
<feature type="transmembrane region" description="Helical" evidence="1">
    <location>
        <begin position="81"/>
        <end position="102"/>
    </location>
</feature>
<keyword evidence="1" id="KW-0472">Membrane</keyword>
<evidence type="ECO:0000256" key="1">
    <source>
        <dbReference type="SAM" id="Phobius"/>
    </source>
</evidence>
<accession>A0A0F3GL76</accession>
<protein>
    <submittedName>
        <fullName evidence="2">Membrane protein</fullName>
    </submittedName>
</protein>
<feature type="transmembrane region" description="Helical" evidence="1">
    <location>
        <begin position="152"/>
        <end position="169"/>
    </location>
</feature>
<dbReference type="EMBL" id="LACI01002253">
    <property type="protein sequence ID" value="KJU82582.1"/>
    <property type="molecule type" value="Genomic_DNA"/>
</dbReference>
<evidence type="ECO:0000313" key="2">
    <source>
        <dbReference type="EMBL" id="KJU82582.1"/>
    </source>
</evidence>
<name>A0A0F3GL76_9BACT</name>
<sequence length="189" mass="21478">MIVYEVLLVVGAWFLFRIADQNRPAVILGLMEVFFLFDVIFNPEGMALIDGYRYALATLWVVAAVVRLMVLIRVFRLQTGVVVKIAASIAILAIAVMPQLLADSPIIKISKETLLLVSVCIGVGLMATIIHLRPVVKIDMELDSWGQTVLRRSLNATFVVWTLLYVYHLRRWIKLFDINLKWMHILPVC</sequence>
<keyword evidence="1" id="KW-1133">Transmembrane helix</keyword>
<comment type="caution">
    <text evidence="2">The sequence shown here is derived from an EMBL/GenBank/DDBJ whole genome shotgun (WGS) entry which is preliminary data.</text>
</comment>
<keyword evidence="1" id="KW-0812">Transmembrane</keyword>
<gene>
    <name evidence="2" type="ORF">MBAV_005215</name>
</gene>
<evidence type="ECO:0000313" key="3">
    <source>
        <dbReference type="Proteomes" id="UP000033423"/>
    </source>
</evidence>
<organism evidence="2 3">
    <name type="scientific">Candidatus Magnetobacterium bavaricum</name>
    <dbReference type="NCBI Taxonomy" id="29290"/>
    <lineage>
        <taxon>Bacteria</taxon>
        <taxon>Pseudomonadati</taxon>
        <taxon>Nitrospirota</taxon>
        <taxon>Thermodesulfovibrionia</taxon>
        <taxon>Thermodesulfovibrionales</taxon>
        <taxon>Candidatus Magnetobacteriaceae</taxon>
        <taxon>Candidatus Magnetobacterium</taxon>
    </lineage>
</organism>
<reference evidence="2 3" key="1">
    <citation type="submission" date="2015-02" db="EMBL/GenBank/DDBJ databases">
        <title>Single-cell genomics of uncultivated deep-branching MTB reveals a conserved set of magnetosome genes.</title>
        <authorList>
            <person name="Kolinko S."/>
            <person name="Richter M."/>
            <person name="Glockner F.O."/>
            <person name="Brachmann A."/>
            <person name="Schuler D."/>
        </authorList>
    </citation>
    <scope>NUCLEOTIDE SEQUENCE [LARGE SCALE GENOMIC DNA]</scope>
    <source>
        <strain evidence="2">TM-1</strain>
    </source>
</reference>
<proteinExistence type="predicted"/>
<keyword evidence="3" id="KW-1185">Reference proteome</keyword>
<dbReference type="AlphaFoldDB" id="A0A0F3GL76"/>